<dbReference type="SUPFAM" id="SSF52540">
    <property type="entry name" value="P-loop containing nucleoside triphosphate hydrolases"/>
    <property type="match status" value="1"/>
</dbReference>
<comment type="caution">
    <text evidence="1">The sequence shown here is derived from an EMBL/GenBank/DDBJ whole genome shotgun (WGS) entry which is preliminary data.</text>
</comment>
<dbReference type="Gene3D" id="3.40.50.300">
    <property type="entry name" value="P-loop containing nucleotide triphosphate hydrolases"/>
    <property type="match status" value="1"/>
</dbReference>
<evidence type="ECO:0000313" key="1">
    <source>
        <dbReference type="EMBL" id="THV35997.1"/>
    </source>
</evidence>
<gene>
    <name evidence="1" type="ORF">FAA86_11750</name>
</gene>
<dbReference type="RefSeq" id="WP_136540758.1">
    <property type="nucleotide sequence ID" value="NZ_STGU01000005.1"/>
</dbReference>
<protein>
    <submittedName>
        <fullName evidence="1">AAA family ATPase</fullName>
    </submittedName>
</protein>
<dbReference type="Proteomes" id="UP000307378">
    <property type="component" value="Unassembled WGS sequence"/>
</dbReference>
<dbReference type="PANTHER" id="PTHR37816">
    <property type="entry name" value="YALI0E33011P"/>
    <property type="match status" value="1"/>
</dbReference>
<dbReference type="InterPro" id="IPR027417">
    <property type="entry name" value="P-loop_NTPase"/>
</dbReference>
<organism evidence="1 2">
    <name type="scientific">Rhizobium rosettiformans W3</name>
    <dbReference type="NCBI Taxonomy" id="538378"/>
    <lineage>
        <taxon>Bacteria</taxon>
        <taxon>Pseudomonadati</taxon>
        <taxon>Pseudomonadota</taxon>
        <taxon>Alphaproteobacteria</taxon>
        <taxon>Hyphomicrobiales</taxon>
        <taxon>Rhizobiaceae</taxon>
        <taxon>Rhizobium/Agrobacterium group</taxon>
        <taxon>Rhizobium</taxon>
    </lineage>
</organism>
<name>A0A4S8PWI9_9HYPH</name>
<reference evidence="1 2" key="1">
    <citation type="submission" date="2019-04" db="EMBL/GenBank/DDBJ databases">
        <title>genome sequence of strain W3.</title>
        <authorList>
            <person name="Gao J."/>
            <person name="Sun J."/>
        </authorList>
    </citation>
    <scope>NUCLEOTIDE SEQUENCE [LARGE SCALE GENOMIC DNA]</scope>
    <source>
        <strain evidence="1 2">W3</strain>
    </source>
</reference>
<sequence>MRDLPISEEAANHLRKARRICVIGSSGGGKSTLSQKLASGLGLQYVSIDRDVRWLPGWQERGREEQRGRLSAFVAGEAWVIDGSGSSSFDIRLPRTDLIIWLRLPRWKCLLGIAKRVYRFRGTVRPDMAEGCPEPLPDRDFLSYIWNFERRYAPRIIQEIERHGPNVPVITLKSHGEMAHLLDLAGLPH</sequence>
<dbReference type="EMBL" id="STGU01000005">
    <property type="protein sequence ID" value="THV35997.1"/>
    <property type="molecule type" value="Genomic_DNA"/>
</dbReference>
<accession>A0A4S8PWI9</accession>
<dbReference type="AlphaFoldDB" id="A0A4S8PWI9"/>
<evidence type="ECO:0000313" key="2">
    <source>
        <dbReference type="Proteomes" id="UP000307378"/>
    </source>
</evidence>
<dbReference type="InterPro" id="IPR052922">
    <property type="entry name" value="Cytidylate_Kinase-2"/>
</dbReference>
<dbReference type="PANTHER" id="PTHR37816:SF3">
    <property type="entry name" value="MODULATES DNA TOPOLOGY"/>
    <property type="match status" value="1"/>
</dbReference>
<proteinExistence type="predicted"/>